<dbReference type="KEGG" id="sscu:CEP64_00900"/>
<dbReference type="PANTHER" id="PTHR21198">
    <property type="entry name" value="GLUTAMATE RACEMASE"/>
    <property type="match status" value="1"/>
</dbReference>
<dbReference type="Gene3D" id="3.40.50.1860">
    <property type="match status" value="2"/>
</dbReference>
<protein>
    <recommendedName>
        <fullName evidence="4">Glutamate racemase</fullName>
    </recommendedName>
</protein>
<dbReference type="PANTHER" id="PTHR21198:SF3">
    <property type="entry name" value="GLUTAMATE RACEMASE"/>
    <property type="match status" value="1"/>
</dbReference>
<keyword evidence="1" id="KW-0413">Isomerase</keyword>
<evidence type="ECO:0000313" key="2">
    <source>
        <dbReference type="EMBL" id="ASE33205.1"/>
    </source>
</evidence>
<dbReference type="RefSeq" id="WP_078355193.1">
    <property type="nucleotide sequence ID" value="NZ_CP022046.2"/>
</dbReference>
<name>A0AAI8DDQ6_MAMSC</name>
<evidence type="ECO:0008006" key="4">
    <source>
        <dbReference type="Google" id="ProtNLM"/>
    </source>
</evidence>
<dbReference type="InterPro" id="IPR001920">
    <property type="entry name" value="Asp/Glu_race"/>
</dbReference>
<dbReference type="Proteomes" id="UP000197058">
    <property type="component" value="Chromosome"/>
</dbReference>
<proteinExistence type="predicted"/>
<dbReference type="AlphaFoldDB" id="A0AAI8DDQ6"/>
<reference evidence="3" key="1">
    <citation type="submission" date="2017-06" db="EMBL/GenBank/DDBJ databases">
        <title>FDA dAtabase for Regulatory Grade micrObial Sequences (FDA-ARGOS): Supporting development and validation of Infectious Disease Dx tests.</title>
        <authorList>
            <person name="Goldberg B."/>
            <person name="Campos J."/>
            <person name="Tallon L."/>
            <person name="Sadzewicz L."/>
            <person name="Sengamalay N."/>
            <person name="Ott S."/>
            <person name="Godinez A."/>
            <person name="Nagaraj S."/>
            <person name="Vavikolanu K."/>
            <person name="Nadendla S."/>
            <person name="George J."/>
            <person name="Geyer C."/>
            <person name="Sichtig H."/>
        </authorList>
    </citation>
    <scope>NUCLEOTIDE SEQUENCE [LARGE SCALE GENOMIC DNA]</scope>
    <source>
        <strain evidence="3">FDAARGOS_285</strain>
    </source>
</reference>
<organism evidence="2 3">
    <name type="scientific">Mammaliicoccus sciuri</name>
    <name type="common">Staphylococcus sciuri</name>
    <dbReference type="NCBI Taxonomy" id="1296"/>
    <lineage>
        <taxon>Bacteria</taxon>
        <taxon>Bacillati</taxon>
        <taxon>Bacillota</taxon>
        <taxon>Bacilli</taxon>
        <taxon>Bacillales</taxon>
        <taxon>Staphylococcaceae</taxon>
        <taxon>Mammaliicoccus</taxon>
    </lineage>
</organism>
<gene>
    <name evidence="2" type="ORF">CEP64_00900</name>
</gene>
<sequence>MTNNQDTLFQPIAVFDAGIGSYSIVELLKKTYPNQDLIYLADRNQFPYGQKSIDELKTLITETIHYLEKWNPRLIIVASNVPTITILDDLKDEFDTEIIGVYPPVKEALEKSSTKQIGILGVQSLIESDALKEFIANEVSSGNVYQFNASSLVELVEDGSFISDKYRTLITVKNFMDDILDQHEEIDIFTLSSTHLPWLYSYFKELYPHIMFIDPAQTVIEQAASFTSNGHGMIKTLVTENENYTIEGFESILEKLNIDLDIEKIEIN</sequence>
<dbReference type="EMBL" id="CP022046">
    <property type="protein sequence ID" value="ASE33205.1"/>
    <property type="molecule type" value="Genomic_DNA"/>
</dbReference>
<evidence type="ECO:0000256" key="1">
    <source>
        <dbReference type="ARBA" id="ARBA00023235"/>
    </source>
</evidence>
<evidence type="ECO:0000313" key="3">
    <source>
        <dbReference type="Proteomes" id="UP000197058"/>
    </source>
</evidence>
<dbReference type="GO" id="GO:0016855">
    <property type="term" value="F:racemase and epimerase activity, acting on amino acids and derivatives"/>
    <property type="evidence" value="ECO:0007669"/>
    <property type="project" value="InterPro"/>
</dbReference>
<dbReference type="SUPFAM" id="SSF53681">
    <property type="entry name" value="Aspartate/glutamate racemase"/>
    <property type="match status" value="2"/>
</dbReference>
<accession>A0AAI8DDQ6</accession>